<dbReference type="RefSeq" id="WP_084660833.1">
    <property type="nucleotide sequence ID" value="NZ_FWWY01000001.1"/>
</dbReference>
<dbReference type="GO" id="GO:0005524">
    <property type="term" value="F:ATP binding"/>
    <property type="evidence" value="ECO:0007669"/>
    <property type="project" value="InterPro"/>
</dbReference>
<sequence>MRTLQDILTDLSFFDLPPAWQDYDLATFSPTMRLWDYQQEALQFALRALWKYYGDVRDLKSGESRATNEERKARFWQWYHDNGLAEDLSISLQRQKPDVRALLKRYYPSEGDRIPYWPFINRMSFWMATGSGKSLVLIKLIELLWRLMRRNEIPAYPILVLTARDDLMKQLQDHVAEFNASRADFRIVLESLKAYPDREHSLLPIIGGREMTVFFYRADNLSDEQKERIIDYRNYENGGHWYVLLDEAHKGDREDSKRQHIYSILTRHGFLFNFSATFTDLRDVLTTVFNFNLAEFIRTGYGKHITILQQENRAFRDTEDYTGAEKQRVVLKALLMLAYARKAQESLPSELSAYHRPLMLTLAHSVNTDDADLKLFFRELERIGQGNIDQAVWQQAHEELRCELMEGQDWLFENDRFQFDQRLFESLTQAELLRLVYNATAPGKIDVLLHPTNSQEMAFKLKSASQPFALIKIGNISEWLKEELDGYEIIESYQDDKFFNRLNANDSVINILMGSRAFYEGWDSNRPNVITYINIGAGGDAKKFVLQSIGRGVRIEPLPGYRRRLRVLYNAKDIDENTFHAVRGPSAILETLCIFGTNRRALQTVMQELDHERNQIAEHEIALAVNHEAVDGRPLLIPVYREVDHTVLEGRKPRKFEITKDELTLLCQYVAHLDDPRVLICHYSVLPSDVTILTRCLANPPEYFNTHSGRRYGRLDILLPRLLAYFRVIPQEVDRLKPVEDEINHFRHIKVFLEDVSELNMKISRVIEEPRRIAELQARFDAGQISFAEALHDYSAIRSDETLSHNGQMIHIKQIARHYYLPLLVSESERIDWILHTIRHPSEVAFLRDLEEYLKKSDNAFADLDWWAFSKIDENLDGVYIPYYDPQSNRIRRFLPDFVFWLQKGDRYAIVFVDPKGMRQADYQYKVDGFRDLFRDGEREPDVFIYKDLVVCVHLLLYTEDANRAPIEYQEHWFDHLDKIGQIINCCDDPPNQT</sequence>
<evidence type="ECO:0000259" key="1">
    <source>
        <dbReference type="Pfam" id="PF04851"/>
    </source>
</evidence>
<dbReference type="Pfam" id="PF04851">
    <property type="entry name" value="ResIII"/>
    <property type="match status" value="1"/>
</dbReference>
<keyword evidence="3" id="KW-1185">Reference proteome</keyword>
<organism evidence="2 3">
    <name type="scientific">Sulfobacillus thermosulfidooxidans (strain DSM 9293 / VKM B-1269 / AT-1)</name>
    <dbReference type="NCBI Taxonomy" id="929705"/>
    <lineage>
        <taxon>Bacteria</taxon>
        <taxon>Bacillati</taxon>
        <taxon>Bacillota</taxon>
        <taxon>Clostridia</taxon>
        <taxon>Eubacteriales</taxon>
        <taxon>Clostridiales Family XVII. Incertae Sedis</taxon>
        <taxon>Sulfobacillus</taxon>
    </lineage>
</organism>
<dbReference type="SUPFAM" id="SSF52540">
    <property type="entry name" value="P-loop containing nucleoside triphosphate hydrolases"/>
    <property type="match status" value="1"/>
</dbReference>
<dbReference type="GO" id="GO:0016787">
    <property type="term" value="F:hydrolase activity"/>
    <property type="evidence" value="ECO:0007669"/>
    <property type="project" value="InterPro"/>
</dbReference>
<dbReference type="InterPro" id="IPR027417">
    <property type="entry name" value="P-loop_NTPase"/>
</dbReference>
<dbReference type="GO" id="GO:0003677">
    <property type="term" value="F:DNA binding"/>
    <property type="evidence" value="ECO:0007669"/>
    <property type="project" value="InterPro"/>
</dbReference>
<evidence type="ECO:0000313" key="3">
    <source>
        <dbReference type="Proteomes" id="UP000192660"/>
    </source>
</evidence>
<evidence type="ECO:0000313" key="2">
    <source>
        <dbReference type="EMBL" id="SMC02106.1"/>
    </source>
</evidence>
<gene>
    <name evidence="2" type="ORF">SAMN00768000_0319</name>
</gene>
<dbReference type="EMBL" id="FWWY01000001">
    <property type="protein sequence ID" value="SMC02106.1"/>
    <property type="molecule type" value="Genomic_DNA"/>
</dbReference>
<name>A0A1W1W748_SULTA</name>
<dbReference type="OrthoDB" id="9804145at2"/>
<reference evidence="3" key="1">
    <citation type="submission" date="2017-04" db="EMBL/GenBank/DDBJ databases">
        <authorList>
            <person name="Varghese N."/>
            <person name="Submissions S."/>
        </authorList>
    </citation>
    <scope>NUCLEOTIDE SEQUENCE [LARGE SCALE GENOMIC DNA]</scope>
    <source>
        <strain evidence="3">DSM 9293</strain>
    </source>
</reference>
<dbReference type="InterPro" id="IPR006935">
    <property type="entry name" value="Helicase/UvrB_N"/>
</dbReference>
<feature type="domain" description="Helicase/UvrB N-terminal" evidence="1">
    <location>
        <begin position="122"/>
        <end position="279"/>
    </location>
</feature>
<protein>
    <submittedName>
        <fullName evidence="2">Type III restriction enzyme, res subunit</fullName>
    </submittedName>
</protein>
<proteinExistence type="predicted"/>
<accession>A0A1W1W748</accession>
<dbReference type="AlphaFoldDB" id="A0A1W1W748"/>
<dbReference type="Gene3D" id="3.40.50.300">
    <property type="entry name" value="P-loop containing nucleotide triphosphate hydrolases"/>
    <property type="match status" value="1"/>
</dbReference>
<dbReference type="Proteomes" id="UP000192660">
    <property type="component" value="Unassembled WGS sequence"/>
</dbReference>